<dbReference type="PANTHER" id="PTHR34595">
    <property type="entry name" value="BLR5612 PROTEIN"/>
    <property type="match status" value="1"/>
</dbReference>
<dbReference type="Pfam" id="PF04168">
    <property type="entry name" value="Alpha-E"/>
    <property type="match status" value="1"/>
</dbReference>
<dbReference type="InterPro" id="IPR051680">
    <property type="entry name" value="ATP-dep_Glu-Cys_Ligase-2"/>
</dbReference>
<dbReference type="OrthoDB" id="9803532at2"/>
<dbReference type="InterPro" id="IPR007296">
    <property type="entry name" value="DUF403"/>
</dbReference>
<protein>
    <recommendedName>
        <fullName evidence="1">DUF403 domain-containing protein</fullName>
    </recommendedName>
</protein>
<accession>A0A2G1W0M2</accession>
<evidence type="ECO:0000313" key="3">
    <source>
        <dbReference type="Proteomes" id="UP000225740"/>
    </source>
</evidence>
<dbReference type="PANTHER" id="PTHR34595:SF7">
    <property type="entry name" value="SLL1039 PROTEIN"/>
    <property type="match status" value="1"/>
</dbReference>
<organism evidence="2 3">
    <name type="scientific">Rhodopirellula bahusiensis</name>
    <dbReference type="NCBI Taxonomy" id="2014065"/>
    <lineage>
        <taxon>Bacteria</taxon>
        <taxon>Pseudomonadati</taxon>
        <taxon>Planctomycetota</taxon>
        <taxon>Planctomycetia</taxon>
        <taxon>Pirellulales</taxon>
        <taxon>Pirellulaceae</taxon>
        <taxon>Rhodopirellula</taxon>
    </lineage>
</organism>
<dbReference type="AlphaFoldDB" id="A0A2G1W0M2"/>
<reference evidence="2 3" key="1">
    <citation type="submission" date="2017-06" db="EMBL/GenBank/DDBJ databases">
        <title>Description of Rhodopirellula bahusiensis sp. nov.</title>
        <authorList>
            <person name="Kizina J."/>
            <person name="Harder J."/>
        </authorList>
    </citation>
    <scope>NUCLEOTIDE SEQUENCE [LARGE SCALE GENOMIC DNA]</scope>
    <source>
        <strain evidence="2 3">SWK21</strain>
    </source>
</reference>
<evidence type="ECO:0000313" key="2">
    <source>
        <dbReference type="EMBL" id="PHQ32573.1"/>
    </source>
</evidence>
<feature type="domain" description="DUF403" evidence="1">
    <location>
        <begin position="34"/>
        <end position="343"/>
    </location>
</feature>
<dbReference type="Proteomes" id="UP000225740">
    <property type="component" value="Unassembled WGS sequence"/>
</dbReference>
<gene>
    <name evidence="2" type="ORF">CEE69_25165</name>
</gene>
<sequence length="349" mass="39501">MVGHDGNPALIRFRRHSLCNPTAAFLFFADTTDMLSRVAESVYWMSRQVERAENIARFLEVTLNLILDQPENLVDPWSPLVQVTADEEWFEEKYGKPDSRNVVQFLAFDDEYPNSMVSCLRAARENARGVRETLSSEAFEQLNEFYHFVGDASPAAAMDPTSQFFDAVRKQTLLWSGVFASTMAQDSGWHFANLGRMLERADKTSRILDVKYFNLLPNLADVGTAVDDLQWSALLLAISGIEAYRRDHHQIEIEKVVDFFLFNRSFPRSIHHCIASANWSLGEIEEASSSDMARTAGPILDELQHRLAHTQVEEALAGGMHQFVDSVQTEINRIGEALGQDYFQISVNT</sequence>
<keyword evidence="3" id="KW-1185">Reference proteome</keyword>
<evidence type="ECO:0000259" key="1">
    <source>
        <dbReference type="Pfam" id="PF04168"/>
    </source>
</evidence>
<dbReference type="EMBL" id="NIZW01000025">
    <property type="protein sequence ID" value="PHQ32573.1"/>
    <property type="molecule type" value="Genomic_DNA"/>
</dbReference>
<proteinExistence type="predicted"/>
<name>A0A2G1W0M2_9BACT</name>
<comment type="caution">
    <text evidence="2">The sequence shown here is derived from an EMBL/GenBank/DDBJ whole genome shotgun (WGS) entry which is preliminary data.</text>
</comment>